<keyword evidence="2" id="KW-1185">Reference proteome</keyword>
<name>A0ABX3CUR5_9BACI</name>
<sequence>MSNFSLSSLLVHPRQMATSLILPALRAFITAIHIKKATLLWIAFQGIRSDSATGGNRPYNGSKLL</sequence>
<evidence type="ECO:0000313" key="2">
    <source>
        <dbReference type="Proteomes" id="UP000180194"/>
    </source>
</evidence>
<proteinExistence type="predicted"/>
<reference evidence="1 2" key="1">
    <citation type="submission" date="2016-07" db="EMBL/GenBank/DDBJ databases">
        <title>Bacillus oceanisediminis whole genome.</title>
        <authorList>
            <person name="Pal Y."/>
            <person name="Verma A."/>
            <person name="Mual P."/>
            <person name="Srinivasan K."/>
        </authorList>
    </citation>
    <scope>NUCLEOTIDE SEQUENCE [LARGE SCALE GENOMIC DNA]</scope>
    <source>
        <strain evidence="1 2">Bhandara28</strain>
    </source>
</reference>
<evidence type="ECO:0000313" key="1">
    <source>
        <dbReference type="EMBL" id="OHX48784.1"/>
    </source>
</evidence>
<protein>
    <submittedName>
        <fullName evidence="1">Uncharacterized protein</fullName>
    </submittedName>
</protein>
<dbReference type="Proteomes" id="UP000180194">
    <property type="component" value="Unassembled WGS sequence"/>
</dbReference>
<comment type="caution">
    <text evidence="1">The sequence shown here is derived from an EMBL/GenBank/DDBJ whole genome shotgun (WGS) entry which is preliminary data.</text>
</comment>
<accession>A0ABX3CUR5</accession>
<dbReference type="EMBL" id="MBRJ01000017">
    <property type="protein sequence ID" value="OHX48784.1"/>
    <property type="molecule type" value="Genomic_DNA"/>
</dbReference>
<gene>
    <name evidence="1" type="ORF">BBV17_15705</name>
</gene>
<organism evidence="1 2">
    <name type="scientific">Cytobacillus oceanisediminis</name>
    <dbReference type="NCBI Taxonomy" id="665099"/>
    <lineage>
        <taxon>Bacteria</taxon>
        <taxon>Bacillati</taxon>
        <taxon>Bacillota</taxon>
        <taxon>Bacilli</taxon>
        <taxon>Bacillales</taxon>
        <taxon>Bacillaceae</taxon>
        <taxon>Cytobacillus</taxon>
    </lineage>
</organism>